<dbReference type="RGD" id="150343317">
    <property type="gene designation" value="ENSRNOG00000070504"/>
</dbReference>
<keyword evidence="8 13" id="KW-0472">Membrane</keyword>
<evidence type="ECO:0000256" key="13">
    <source>
        <dbReference type="RuleBase" id="RU004424"/>
    </source>
</evidence>
<feature type="transmembrane region" description="Helical" evidence="14">
    <location>
        <begin position="228"/>
        <end position="251"/>
    </location>
</feature>
<keyword evidence="6 14" id="KW-1133">Transmembrane helix</keyword>
<dbReference type="Proteomes" id="UP000002494">
    <property type="component" value="Chromosome 4"/>
</dbReference>
<feature type="transmembrane region" description="Helical" evidence="14">
    <location>
        <begin position="130"/>
        <end position="153"/>
    </location>
</feature>
<evidence type="ECO:0000256" key="7">
    <source>
        <dbReference type="ARBA" id="ARBA00023040"/>
    </source>
</evidence>
<reference evidence="15" key="1">
    <citation type="submission" date="2024-01" db="EMBL/GenBank/DDBJ databases">
        <title>GRCr8: a new rat reference genome assembly contstructed from accurate long reads and long range scaffolding.</title>
        <authorList>
            <person name="Doris P.A."/>
            <person name="Kalbfleisch T."/>
            <person name="Li K."/>
            <person name="Howe K."/>
            <person name="Wood J."/>
        </authorList>
    </citation>
    <scope>NUCLEOTIDE SEQUENCE [LARGE SCALE GENOMIC DNA]</scope>
    <source>
        <strain evidence="15">Brown Norway</strain>
    </source>
</reference>
<reference evidence="15" key="2">
    <citation type="submission" date="2025-08" db="UniProtKB">
        <authorList>
            <consortium name="Ensembl"/>
        </authorList>
    </citation>
    <scope>IDENTIFICATION</scope>
    <source>
        <strain evidence="15">Brown Norway</strain>
    </source>
</reference>
<feature type="transmembrane region" description="Helical" evidence="14">
    <location>
        <begin position="87"/>
        <end position="110"/>
    </location>
</feature>
<gene>
    <name evidence="17" type="primary">ENSRNOG00000070504</name>
</gene>
<sequence length="322" mass="37018">IMGAAILLMTATVVNVEFILGNLGNGFIAVANIMDWVKRRKLSAVDQLLTVLAISRITLLWSLYILKSTFSMVPNFEVAIPSTRLTNLVWIISNHFNIWLATILSIFYFLKIGNFSNSIFYYLRWRFKKVVLVALLVSLVLLFIDIFVTNIHINIWKDEFKANVSYSYKLKIFLQVSRLLVVTNTMFACVPFVVSMIMFFLLIFSLWKNLKMMKHIAQSSQNASTTAHINALKTVVAFLLLYIIFILSLFAHVWSYDFEEKKYFIFFCLVGMFALPSLHSYILILGNSKLRQISLLVLSLLKCKIQGCESLGPWHTRGDTFT</sequence>
<feature type="transmembrane region" description="Helical" evidence="14">
    <location>
        <begin position="6"/>
        <end position="28"/>
    </location>
</feature>
<evidence type="ECO:0000256" key="8">
    <source>
        <dbReference type="ARBA" id="ARBA00023136"/>
    </source>
</evidence>
<feature type="transmembrane region" description="Helical" evidence="14">
    <location>
        <begin position="185"/>
        <end position="207"/>
    </location>
</feature>
<feature type="transmembrane region" description="Helical" evidence="14">
    <location>
        <begin position="48"/>
        <end position="67"/>
    </location>
</feature>
<reference evidence="15" key="3">
    <citation type="submission" date="2025-09" db="UniProtKB">
        <authorList>
            <consortium name="Ensembl"/>
        </authorList>
    </citation>
    <scope>IDENTIFICATION</scope>
    <source>
        <strain evidence="15">Brown Norway</strain>
    </source>
</reference>
<dbReference type="CDD" id="cd15019">
    <property type="entry name" value="7tm_TAS2R14-like"/>
    <property type="match status" value="1"/>
</dbReference>
<keyword evidence="5 13" id="KW-0812">Transmembrane</keyword>
<dbReference type="Pfam" id="PF05296">
    <property type="entry name" value="TAS2R"/>
    <property type="match status" value="1"/>
</dbReference>
<evidence type="ECO:0000313" key="16">
    <source>
        <dbReference type="Proteomes" id="UP000002494"/>
    </source>
</evidence>
<proteinExistence type="inferred from homology"/>
<evidence type="ECO:0000256" key="3">
    <source>
        <dbReference type="ARBA" id="ARBA00022480"/>
    </source>
</evidence>
<evidence type="ECO:0000256" key="14">
    <source>
        <dbReference type="SAM" id="Phobius"/>
    </source>
</evidence>
<protein>
    <recommendedName>
        <fullName evidence="13">Taste receptor type 2</fullName>
    </recommendedName>
</protein>
<evidence type="ECO:0000256" key="5">
    <source>
        <dbReference type="ARBA" id="ARBA00022692"/>
    </source>
</evidence>
<evidence type="ECO:0000256" key="4">
    <source>
        <dbReference type="ARBA" id="ARBA00022606"/>
    </source>
</evidence>
<comment type="similarity">
    <text evidence="2 12">Belongs to the G-protein coupled receptor T2R family.</text>
</comment>
<accession>A0A8I6GKJ5</accession>
<dbReference type="Gene3D" id="1.20.1070.10">
    <property type="entry name" value="Rhodopsin 7-helix transmembrane proteins"/>
    <property type="match status" value="1"/>
</dbReference>
<evidence type="ECO:0000256" key="11">
    <source>
        <dbReference type="ARBA" id="ARBA00023224"/>
    </source>
</evidence>
<evidence type="ECO:0000256" key="2">
    <source>
        <dbReference type="ARBA" id="ARBA00007376"/>
    </source>
</evidence>
<dbReference type="InterPro" id="IPR007960">
    <property type="entry name" value="TAS2R"/>
</dbReference>
<evidence type="ECO:0000313" key="17">
    <source>
        <dbReference type="RGD" id="150343317"/>
    </source>
</evidence>
<keyword evidence="7 13" id="KW-0297">G-protein coupled receptor</keyword>
<evidence type="ECO:0000256" key="12">
    <source>
        <dbReference type="RuleBase" id="RU004423"/>
    </source>
</evidence>
<dbReference type="PANTHER" id="PTHR11394:SF128">
    <property type="entry name" value="TASTE RECEPTOR TYPE 2-RELATED"/>
    <property type="match status" value="1"/>
</dbReference>
<evidence type="ECO:0000256" key="6">
    <source>
        <dbReference type="ARBA" id="ARBA00022989"/>
    </source>
</evidence>
<keyword evidence="9 13" id="KW-0675">Receptor</keyword>
<dbReference type="PANTHER" id="PTHR11394">
    <property type="entry name" value="TASTE RECEPTOR TYPE 2"/>
    <property type="match status" value="1"/>
</dbReference>
<dbReference type="OMA" id="THTANIW"/>
<feature type="transmembrane region" description="Helical" evidence="14">
    <location>
        <begin position="263"/>
        <end position="284"/>
    </location>
</feature>
<organism evidence="15 16">
    <name type="scientific">Rattus norvegicus</name>
    <name type="common">Rat</name>
    <dbReference type="NCBI Taxonomy" id="10116"/>
    <lineage>
        <taxon>Eukaryota</taxon>
        <taxon>Metazoa</taxon>
        <taxon>Chordata</taxon>
        <taxon>Craniata</taxon>
        <taxon>Vertebrata</taxon>
        <taxon>Euteleostomi</taxon>
        <taxon>Mammalia</taxon>
        <taxon>Eutheria</taxon>
        <taxon>Euarchontoglires</taxon>
        <taxon>Glires</taxon>
        <taxon>Rodentia</taxon>
        <taxon>Myomorpha</taxon>
        <taxon>Muroidea</taxon>
        <taxon>Muridae</taxon>
        <taxon>Murinae</taxon>
        <taxon>Rattus</taxon>
    </lineage>
</organism>
<dbReference type="Ensembl" id="ENSRNOT00000119405.2">
    <property type="protein sequence ID" value="ENSRNOP00000093176.2"/>
    <property type="gene ID" value="ENSRNOG00000070504.2"/>
</dbReference>
<evidence type="ECO:0000256" key="9">
    <source>
        <dbReference type="ARBA" id="ARBA00023170"/>
    </source>
</evidence>
<dbReference type="SUPFAM" id="SSF81321">
    <property type="entry name" value="Family A G protein-coupled receptor-like"/>
    <property type="match status" value="1"/>
</dbReference>
<keyword evidence="10" id="KW-0325">Glycoprotein</keyword>
<evidence type="ECO:0000256" key="10">
    <source>
        <dbReference type="ARBA" id="ARBA00023180"/>
    </source>
</evidence>
<keyword evidence="4 13" id="KW-0716">Sensory transduction</keyword>
<comment type="subcellular location">
    <subcellularLocation>
        <location evidence="1 13">Membrane</location>
        <topology evidence="1 13">Multi-pass membrane protein</topology>
    </subcellularLocation>
</comment>
<name>A0A8I6GKJ5_RAT</name>
<keyword evidence="11 13" id="KW-0807">Transducer</keyword>
<keyword evidence="3 13" id="KW-0919">Taste</keyword>
<evidence type="ECO:0000313" key="15">
    <source>
        <dbReference type="Ensembl" id="ENSRNOP00000093176.2"/>
    </source>
</evidence>
<dbReference type="GeneTree" id="ENSGT01150000286975"/>
<evidence type="ECO:0000256" key="1">
    <source>
        <dbReference type="ARBA" id="ARBA00004141"/>
    </source>
</evidence>
<keyword evidence="16" id="KW-1185">Reference proteome</keyword>